<dbReference type="InterPro" id="IPR018758">
    <property type="entry name" value="FtrD-like"/>
</dbReference>
<dbReference type="RefSeq" id="WP_126598667.1">
    <property type="nucleotide sequence ID" value="NZ_LR134510.1"/>
</dbReference>
<feature type="transmembrane region" description="Helical" evidence="1">
    <location>
        <begin position="59"/>
        <end position="76"/>
    </location>
</feature>
<dbReference type="InterPro" id="IPR012348">
    <property type="entry name" value="RNR-like"/>
</dbReference>
<protein>
    <submittedName>
        <fullName evidence="4">YHS domain-containing protein</fullName>
    </submittedName>
</protein>
<dbReference type="OrthoDB" id="9792533at2"/>
<reference evidence="4 5" key="1">
    <citation type="submission" date="2018-12" db="EMBL/GenBank/DDBJ databases">
        <authorList>
            <consortium name="Pathogen Informatics"/>
        </authorList>
    </citation>
    <scope>NUCLEOTIDE SEQUENCE [LARGE SCALE GENOMIC DNA]</scope>
    <source>
        <strain evidence="4 5">NCTC12871</strain>
    </source>
</reference>
<evidence type="ECO:0000313" key="5">
    <source>
        <dbReference type="Proteomes" id="UP000279799"/>
    </source>
</evidence>
<evidence type="ECO:0000256" key="1">
    <source>
        <dbReference type="SAM" id="Phobius"/>
    </source>
</evidence>
<accession>A0A448TTB3</accession>
<feature type="transmembrane region" description="Helical" evidence="1">
    <location>
        <begin position="6"/>
        <end position="23"/>
    </location>
</feature>
<keyword evidence="1" id="KW-0472">Membrane</keyword>
<organism evidence="4 5">
    <name type="scientific">Actinobacillus delphinicola</name>
    <dbReference type="NCBI Taxonomy" id="51161"/>
    <lineage>
        <taxon>Bacteria</taxon>
        <taxon>Pseudomonadati</taxon>
        <taxon>Pseudomonadota</taxon>
        <taxon>Gammaproteobacteria</taxon>
        <taxon>Pasteurellales</taxon>
        <taxon>Pasteurellaceae</taxon>
        <taxon>Actinobacillus</taxon>
    </lineage>
</organism>
<dbReference type="InterPro" id="IPR007029">
    <property type="entry name" value="YHS_dom"/>
</dbReference>
<evidence type="ECO:0000259" key="2">
    <source>
        <dbReference type="Pfam" id="PF04945"/>
    </source>
</evidence>
<dbReference type="Pfam" id="PF10080">
    <property type="entry name" value="FtrD-like"/>
    <property type="match status" value="1"/>
</dbReference>
<dbReference type="Pfam" id="PF04945">
    <property type="entry name" value="YHS"/>
    <property type="match status" value="1"/>
</dbReference>
<feature type="domain" description="Membrane iron-sulfur containing protein FtrD-like" evidence="3">
    <location>
        <begin position="304"/>
        <end position="407"/>
    </location>
</feature>
<dbReference type="Proteomes" id="UP000279799">
    <property type="component" value="Chromosome"/>
</dbReference>
<name>A0A448TTB3_9PAST</name>
<sequence>MNYFFTFLLQPVLPLAILLGCLWTQYQHLNIKRLVWLTIIGFALGMVFAIEALSGQTVILSFNGALIVLYLLFYITQFWRQSTLASIWQFVFAFIGGGIWGQDPNIHLITNTDVVNTTFLLNLSAAIFGFFFCIAAMGWMVIFFHQAKADAKGRKLRIILVTAFVVMLLLPLTGNVLLSLMKLQIVGLTKFRLSYVAKVNNLTTYFNYISSLFLFITVVIFAWRVYLPRKKIAAEETQPIVKRQKLALARNARRTVIFGSFIILATFAAQLYWDRVASLPPALSESTYVKMGADNAIHIPIESVKDGDLHRFIWVASDGHAIRFFIINRSDKKLSLATVFDACLLCGDSGYVIDGDKLMCVACGVRLFIPSVGKAGGCNPIPIDGWKEENGEVVIPKKSLLVGANYFSTVLEIPVVDPVSHQKLTNKKANYRYDYNDNTYFFANEHDQELFRDNPEKYVKSAEVAKGDN</sequence>
<dbReference type="AlphaFoldDB" id="A0A448TTB3"/>
<dbReference type="EMBL" id="LR134510">
    <property type="protein sequence ID" value="VEJ09061.1"/>
    <property type="molecule type" value="Genomic_DNA"/>
</dbReference>
<dbReference type="GO" id="GO:0016491">
    <property type="term" value="F:oxidoreductase activity"/>
    <property type="evidence" value="ECO:0007669"/>
    <property type="project" value="InterPro"/>
</dbReference>
<feature type="transmembrane region" description="Helical" evidence="1">
    <location>
        <begin position="205"/>
        <end position="226"/>
    </location>
</feature>
<dbReference type="Gene3D" id="1.10.620.20">
    <property type="entry name" value="Ribonucleotide Reductase, subunit A"/>
    <property type="match status" value="1"/>
</dbReference>
<proteinExistence type="predicted"/>
<keyword evidence="5" id="KW-1185">Reference proteome</keyword>
<evidence type="ECO:0000313" key="4">
    <source>
        <dbReference type="EMBL" id="VEJ09061.1"/>
    </source>
</evidence>
<feature type="domain" description="YHS" evidence="2">
    <location>
        <begin position="415"/>
        <end position="460"/>
    </location>
</feature>
<keyword evidence="1" id="KW-1133">Transmembrane helix</keyword>
<dbReference type="KEGG" id="adp:NCTC12871_00491"/>
<feature type="transmembrane region" description="Helical" evidence="1">
    <location>
        <begin position="35"/>
        <end position="53"/>
    </location>
</feature>
<keyword evidence="1" id="KW-0812">Transmembrane</keyword>
<feature type="transmembrane region" description="Helical" evidence="1">
    <location>
        <begin position="156"/>
        <end position="185"/>
    </location>
</feature>
<evidence type="ECO:0000259" key="3">
    <source>
        <dbReference type="Pfam" id="PF10080"/>
    </source>
</evidence>
<feature type="transmembrane region" description="Helical" evidence="1">
    <location>
        <begin position="120"/>
        <end position="144"/>
    </location>
</feature>
<feature type="transmembrane region" description="Helical" evidence="1">
    <location>
        <begin position="83"/>
        <end position="100"/>
    </location>
</feature>
<feature type="transmembrane region" description="Helical" evidence="1">
    <location>
        <begin position="255"/>
        <end position="273"/>
    </location>
</feature>
<gene>
    <name evidence="4" type="ORF">NCTC12871_00491</name>
</gene>